<dbReference type="HOGENOM" id="CLU_2875737_0_0_9"/>
<dbReference type="RefSeq" id="WP_012062727.1">
    <property type="nucleotide sequence ID" value="NC_009633.1"/>
</dbReference>
<dbReference type="AlphaFoldDB" id="A6TNC1"/>
<reference evidence="2" key="1">
    <citation type="journal article" date="2016" name="Genome Announc.">
        <title>Complete genome sequence of Alkaliphilus metalliredigens strain QYMF, an alkaliphilic and metal-reducing bacterium isolated from borax-contaminated leachate ponds.</title>
        <authorList>
            <person name="Hwang C."/>
            <person name="Copeland A."/>
            <person name="Lucas S."/>
            <person name="Lapidus A."/>
            <person name="Barry K."/>
            <person name="Detter J.C."/>
            <person name="Glavina Del Rio T."/>
            <person name="Hammon N."/>
            <person name="Israni S."/>
            <person name="Dalin E."/>
            <person name="Tice H."/>
            <person name="Pitluck S."/>
            <person name="Chertkov O."/>
            <person name="Brettin T."/>
            <person name="Bruce D."/>
            <person name="Han C."/>
            <person name="Schmutz J."/>
            <person name="Larimer F."/>
            <person name="Land M.L."/>
            <person name="Hauser L."/>
            <person name="Kyrpides N."/>
            <person name="Mikhailova N."/>
            <person name="Ye Q."/>
            <person name="Zhou J."/>
            <person name="Richardson P."/>
            <person name="Fields M.W."/>
        </authorList>
    </citation>
    <scope>NUCLEOTIDE SEQUENCE [LARGE SCALE GENOMIC DNA]</scope>
    <source>
        <strain evidence="2">QYMF</strain>
    </source>
</reference>
<accession>A6TNC1</accession>
<evidence type="ECO:0000313" key="2">
    <source>
        <dbReference type="Proteomes" id="UP000001572"/>
    </source>
</evidence>
<gene>
    <name evidence="1" type="ordered locus">Amet_1495</name>
</gene>
<organism evidence="1 2">
    <name type="scientific">Alkaliphilus metalliredigens (strain QYMF)</name>
    <dbReference type="NCBI Taxonomy" id="293826"/>
    <lineage>
        <taxon>Bacteria</taxon>
        <taxon>Bacillati</taxon>
        <taxon>Bacillota</taxon>
        <taxon>Clostridia</taxon>
        <taxon>Peptostreptococcales</taxon>
        <taxon>Natronincolaceae</taxon>
        <taxon>Alkaliphilus</taxon>
    </lineage>
</organism>
<dbReference type="Proteomes" id="UP000001572">
    <property type="component" value="Chromosome"/>
</dbReference>
<evidence type="ECO:0000313" key="1">
    <source>
        <dbReference type="EMBL" id="ABR47689.1"/>
    </source>
</evidence>
<dbReference type="EMBL" id="CP000724">
    <property type="protein sequence ID" value="ABR47689.1"/>
    <property type="molecule type" value="Genomic_DNA"/>
</dbReference>
<protein>
    <submittedName>
        <fullName evidence="1">Uncharacterized protein</fullName>
    </submittedName>
</protein>
<name>A6TNC1_ALKMQ</name>
<dbReference type="KEGG" id="amt:Amet_1495"/>
<keyword evidence="2" id="KW-1185">Reference proteome</keyword>
<sequence length="63" mass="7148">MGEEIKAFTMDEMKEIINEINTSPTYDGAYQTMLAGNNIKMELEDEGSIQLISYGFEDHVIID</sequence>
<proteinExistence type="predicted"/>